<evidence type="ECO:0000256" key="7">
    <source>
        <dbReference type="SAM" id="MobiDB-lite"/>
    </source>
</evidence>
<dbReference type="Pfam" id="PF00324">
    <property type="entry name" value="AA_permease"/>
    <property type="match status" value="1"/>
</dbReference>
<feature type="region of interest" description="Disordered" evidence="7">
    <location>
        <begin position="1"/>
        <end position="31"/>
    </location>
</feature>
<evidence type="ECO:0000256" key="5">
    <source>
        <dbReference type="ARBA" id="ARBA00022989"/>
    </source>
</evidence>
<feature type="transmembrane region" description="Helical" evidence="8">
    <location>
        <begin position="275"/>
        <end position="294"/>
    </location>
</feature>
<evidence type="ECO:0000256" key="3">
    <source>
        <dbReference type="ARBA" id="ARBA00022692"/>
    </source>
</evidence>
<evidence type="ECO:0000256" key="8">
    <source>
        <dbReference type="SAM" id="Phobius"/>
    </source>
</evidence>
<evidence type="ECO:0000313" key="10">
    <source>
        <dbReference type="EMBL" id="KUI55321.1"/>
    </source>
</evidence>
<dbReference type="EMBL" id="KN714679">
    <property type="protein sequence ID" value="KUI55321.1"/>
    <property type="molecule type" value="Genomic_DNA"/>
</dbReference>
<evidence type="ECO:0000256" key="6">
    <source>
        <dbReference type="ARBA" id="ARBA00023136"/>
    </source>
</evidence>
<dbReference type="PIRSF" id="PIRSF006060">
    <property type="entry name" value="AA_transporter"/>
    <property type="match status" value="1"/>
</dbReference>
<keyword evidence="2" id="KW-0813">Transport</keyword>
<evidence type="ECO:0000259" key="9">
    <source>
        <dbReference type="Pfam" id="PF00324"/>
    </source>
</evidence>
<organism evidence="10 11">
    <name type="scientific">Cytospora mali</name>
    <name type="common">Apple Valsa canker fungus</name>
    <name type="synonym">Valsa mali</name>
    <dbReference type="NCBI Taxonomy" id="578113"/>
    <lineage>
        <taxon>Eukaryota</taxon>
        <taxon>Fungi</taxon>
        <taxon>Dikarya</taxon>
        <taxon>Ascomycota</taxon>
        <taxon>Pezizomycotina</taxon>
        <taxon>Sordariomycetes</taxon>
        <taxon>Sordariomycetidae</taxon>
        <taxon>Diaporthales</taxon>
        <taxon>Cytosporaceae</taxon>
        <taxon>Cytospora</taxon>
    </lineage>
</organism>
<name>A0A194UUN6_CYTMA</name>
<dbReference type="NCBIfam" id="TIGR00913">
    <property type="entry name" value="2A0310"/>
    <property type="match status" value="1"/>
</dbReference>
<feature type="domain" description="Amino acid permease/ SLC12A" evidence="9">
    <location>
        <begin position="43"/>
        <end position="499"/>
    </location>
</feature>
<evidence type="ECO:0000256" key="2">
    <source>
        <dbReference type="ARBA" id="ARBA00022448"/>
    </source>
</evidence>
<feature type="compositionally biased region" description="Basic and acidic residues" evidence="7">
    <location>
        <begin position="21"/>
        <end position="31"/>
    </location>
</feature>
<keyword evidence="6 8" id="KW-0472">Membrane</keyword>
<feature type="transmembrane region" description="Helical" evidence="8">
    <location>
        <begin position="111"/>
        <end position="134"/>
    </location>
</feature>
<protein>
    <submittedName>
        <fullName evidence="10">Arginine permease</fullName>
    </submittedName>
</protein>
<evidence type="ECO:0000313" key="11">
    <source>
        <dbReference type="Proteomes" id="UP000078576"/>
    </source>
</evidence>
<comment type="subcellular location">
    <subcellularLocation>
        <location evidence="1">Membrane</location>
        <topology evidence="1">Multi-pass membrane protein</topology>
    </subcellularLocation>
</comment>
<keyword evidence="11" id="KW-1185">Reference proteome</keyword>
<dbReference type="PANTHER" id="PTHR43341:SF4">
    <property type="entry name" value="ARGININE PERMEASE CAN1-RELATED"/>
    <property type="match status" value="1"/>
</dbReference>
<dbReference type="OrthoDB" id="3900342at2759"/>
<gene>
    <name evidence="10" type="ORF">VP1G_02658</name>
</gene>
<feature type="transmembrane region" description="Helical" evidence="8">
    <location>
        <begin position="180"/>
        <end position="203"/>
    </location>
</feature>
<sequence>MGKDEINVAAARGGESPDLPDPEKQSVTDASTHELKREMSGRHLQFIAIGGAVGTGLFIGSGAALSTAGPVGCLISYIFVGTILYSVMTSLGEMATYLPTPGSFTSYSARFVDPALGFAMGWLYWFSWAITWALELTAAGMIIQYWNASISIGVWIAIFWALFTAINFMPVRWYGELEMWFVSIKVVTILGFIIFAICINAGASPQGYLGFHYWSSPGAFASYDEDMAPATGKFVSFWAVLVTAAFSYQGAELVGVGAGEARDPHKTVPSAIRNTFWGIVFLFVATIFFLGLLIPYTNQDLLNGTTSGASSPLVIAANLASVPVLPDIINAVLLTAVLSAANSNVYSGSRILIALANEGHAPQILTKTNKQGIPYYAVALTSAIGLLAFLNLSDGGSNAFDWFLNITAVAGLITWCSINLSHIRFQHAMKAQGVPRSSLPYRGFLQPWLSWYGLFFNVLIIITQGFTAFMPWDTAGFFTAYISLILFVALYVGYKVAYRPAFIKASEADLNKGRVLPQGGPLEDE</sequence>
<feature type="transmembrane region" description="Helical" evidence="8">
    <location>
        <begin position="46"/>
        <end position="68"/>
    </location>
</feature>
<feature type="transmembrane region" description="Helical" evidence="8">
    <location>
        <begin position="235"/>
        <end position="254"/>
    </location>
</feature>
<dbReference type="InterPro" id="IPR050524">
    <property type="entry name" value="APC_YAT"/>
</dbReference>
<dbReference type="AlphaFoldDB" id="A0A194UUN6"/>
<dbReference type="GO" id="GO:0016020">
    <property type="term" value="C:membrane"/>
    <property type="evidence" value="ECO:0007669"/>
    <property type="project" value="UniProtKB-SubCell"/>
</dbReference>
<dbReference type="InterPro" id="IPR004841">
    <property type="entry name" value="AA-permease/SLC12A_dom"/>
</dbReference>
<feature type="transmembrane region" description="Helical" evidence="8">
    <location>
        <begin position="475"/>
        <end position="494"/>
    </location>
</feature>
<keyword evidence="3 8" id="KW-0812">Transmembrane</keyword>
<proteinExistence type="predicted"/>
<feature type="transmembrane region" description="Helical" evidence="8">
    <location>
        <begin position="402"/>
        <end position="420"/>
    </location>
</feature>
<dbReference type="InterPro" id="IPR004762">
    <property type="entry name" value="Amino_acid_permease_fungi"/>
</dbReference>
<evidence type="ECO:0000256" key="4">
    <source>
        <dbReference type="ARBA" id="ARBA00022970"/>
    </source>
</evidence>
<feature type="transmembrane region" description="Helical" evidence="8">
    <location>
        <begin position="314"/>
        <end position="341"/>
    </location>
</feature>
<dbReference type="Proteomes" id="UP000078576">
    <property type="component" value="Unassembled WGS sequence"/>
</dbReference>
<dbReference type="PANTHER" id="PTHR43341">
    <property type="entry name" value="AMINO ACID PERMEASE"/>
    <property type="match status" value="1"/>
</dbReference>
<dbReference type="PROSITE" id="PS00218">
    <property type="entry name" value="AMINO_ACID_PERMEASE_1"/>
    <property type="match status" value="1"/>
</dbReference>
<dbReference type="FunFam" id="1.20.1740.10:FF:000006">
    <property type="entry name" value="General amino acid permease"/>
    <property type="match status" value="1"/>
</dbReference>
<dbReference type="GO" id="GO:0015171">
    <property type="term" value="F:amino acid transmembrane transporter activity"/>
    <property type="evidence" value="ECO:0007669"/>
    <property type="project" value="TreeGrafter"/>
</dbReference>
<feature type="transmembrane region" description="Helical" evidence="8">
    <location>
        <begin position="449"/>
        <end position="469"/>
    </location>
</feature>
<feature type="transmembrane region" description="Helical" evidence="8">
    <location>
        <begin position="146"/>
        <end position="168"/>
    </location>
</feature>
<dbReference type="Gene3D" id="1.20.1740.10">
    <property type="entry name" value="Amino acid/polyamine transporter I"/>
    <property type="match status" value="1"/>
</dbReference>
<feature type="transmembrane region" description="Helical" evidence="8">
    <location>
        <begin position="74"/>
        <end position="99"/>
    </location>
</feature>
<evidence type="ECO:0000256" key="1">
    <source>
        <dbReference type="ARBA" id="ARBA00004141"/>
    </source>
</evidence>
<dbReference type="InterPro" id="IPR004840">
    <property type="entry name" value="Amino_acid_permease_CS"/>
</dbReference>
<keyword evidence="5 8" id="KW-1133">Transmembrane helix</keyword>
<feature type="transmembrane region" description="Helical" evidence="8">
    <location>
        <begin position="373"/>
        <end position="390"/>
    </location>
</feature>
<accession>A0A194UUN6</accession>
<keyword evidence="4" id="KW-0029">Amino-acid transport</keyword>
<dbReference type="STRING" id="694573.A0A194UUN6"/>
<reference evidence="11" key="1">
    <citation type="submission" date="2014-12" db="EMBL/GenBank/DDBJ databases">
        <title>Genome Sequence of Valsa Canker Pathogens Uncovers a Specific Adaption of Colonization on Woody Bark.</title>
        <authorList>
            <person name="Yin Z."/>
            <person name="Liu H."/>
            <person name="Gao X."/>
            <person name="Li Z."/>
            <person name="Song N."/>
            <person name="Ke X."/>
            <person name="Dai Q."/>
            <person name="Wu Y."/>
            <person name="Sun Y."/>
            <person name="Xu J.-R."/>
            <person name="Kang Z.K."/>
            <person name="Wang L."/>
            <person name="Huang L."/>
        </authorList>
    </citation>
    <scope>NUCLEOTIDE SEQUENCE [LARGE SCALE GENOMIC DNA]</scope>
    <source>
        <strain evidence="11">SXYL134</strain>
    </source>
</reference>